<evidence type="ECO:0000256" key="7">
    <source>
        <dbReference type="ARBA" id="ARBA00023180"/>
    </source>
</evidence>
<sequence length="427" mass="43601">MLFQKIALPLALLATGALAATGNNSTLTTATPTAVSKGCSFSDFTATVPSQVQEVAACPTAVGNIVILGSDLGSSVDLTGVKQIFGDLSIKNATRIISFVAPDLELISGNFEIISATVLETINLAQLTTVGTLLWNHLNAINSTGLTSGLTTADSVTISDTTLAALEGINVFQLKTFDINNNGNIQLIDSGLKSVTDLLSVSFNSESVDVKLDYLTSAKNVVFQSVNSISAANLTSVNGSLTISSSNLKELSLDKLTNVGAALTIDDNTKLTDVSFASLKNIAGAFEIADNTNLGDFGDFEKLATVGGSVNFTGTFDNGTLPALTRVSGGFSLDSDGDLPCKEFNKLNSDGVVKGDKYFCAGKSESTSSSSAKSGSGSATADSSSSGSGSASSSSTSSKKSSGSSNNAGLTGLFMSMIMMCFGVALI</sequence>
<evidence type="ECO:0000256" key="6">
    <source>
        <dbReference type="ARBA" id="ARBA00022729"/>
    </source>
</evidence>
<comment type="caution">
    <text evidence="10">The sequence shown here is derived from an EMBL/GenBank/DDBJ whole genome shotgun (WGS) entry which is preliminary data.</text>
</comment>
<protein>
    <submittedName>
        <fullName evidence="10">Uncharacterized protein</fullName>
    </submittedName>
</protein>
<dbReference type="PANTHER" id="PTHR31018">
    <property type="entry name" value="SPORULATION-SPECIFIC PROTEIN-RELATED"/>
    <property type="match status" value="1"/>
</dbReference>
<dbReference type="InterPro" id="IPR051648">
    <property type="entry name" value="CWI-Assembly_Regulator"/>
</dbReference>
<evidence type="ECO:0000256" key="4">
    <source>
        <dbReference type="ARBA" id="ARBA00022512"/>
    </source>
</evidence>
<organism evidence="10 11">
    <name type="scientific">Scheffersomyces spartinae</name>
    <dbReference type="NCBI Taxonomy" id="45513"/>
    <lineage>
        <taxon>Eukaryota</taxon>
        <taxon>Fungi</taxon>
        <taxon>Dikarya</taxon>
        <taxon>Ascomycota</taxon>
        <taxon>Saccharomycotina</taxon>
        <taxon>Pichiomycetes</taxon>
        <taxon>Debaryomycetaceae</taxon>
        <taxon>Scheffersomyces</taxon>
    </lineage>
</organism>
<feature type="compositionally biased region" description="Low complexity" evidence="8">
    <location>
        <begin position="364"/>
        <end position="405"/>
    </location>
</feature>
<keyword evidence="11" id="KW-1185">Reference proteome</keyword>
<keyword evidence="5" id="KW-0964">Secreted</keyword>
<evidence type="ECO:0000256" key="5">
    <source>
        <dbReference type="ARBA" id="ARBA00022525"/>
    </source>
</evidence>
<dbReference type="InterPro" id="IPR036941">
    <property type="entry name" value="Rcpt_L-dom_sf"/>
</dbReference>
<dbReference type="GO" id="GO:0009986">
    <property type="term" value="C:cell surface"/>
    <property type="evidence" value="ECO:0007669"/>
    <property type="project" value="TreeGrafter"/>
</dbReference>
<dbReference type="SUPFAM" id="SSF52058">
    <property type="entry name" value="L domain-like"/>
    <property type="match status" value="2"/>
</dbReference>
<keyword evidence="6 9" id="KW-0732">Signal</keyword>
<evidence type="ECO:0000256" key="3">
    <source>
        <dbReference type="ARBA" id="ARBA00005798"/>
    </source>
</evidence>
<evidence type="ECO:0000256" key="8">
    <source>
        <dbReference type="SAM" id="MobiDB-lite"/>
    </source>
</evidence>
<gene>
    <name evidence="10" type="ORF">KQ657_000801</name>
</gene>
<evidence type="ECO:0000313" key="11">
    <source>
        <dbReference type="Proteomes" id="UP000790833"/>
    </source>
</evidence>
<comment type="similarity">
    <text evidence="3">Belongs to the SPS2 family.</text>
</comment>
<proteinExistence type="inferred from homology"/>
<dbReference type="EMBL" id="JAHMUF010000012">
    <property type="protein sequence ID" value="KAG7193383.1"/>
    <property type="molecule type" value="Genomic_DNA"/>
</dbReference>
<dbReference type="Proteomes" id="UP000790833">
    <property type="component" value="Unassembled WGS sequence"/>
</dbReference>
<dbReference type="GeneID" id="66114175"/>
<dbReference type="OrthoDB" id="536881at2759"/>
<reference evidence="10" key="1">
    <citation type="submission" date="2021-03" db="EMBL/GenBank/DDBJ databases">
        <authorList>
            <person name="Palmer J.M."/>
        </authorList>
    </citation>
    <scope>NUCLEOTIDE SEQUENCE</scope>
    <source>
        <strain evidence="10">ARV_011</strain>
    </source>
</reference>
<keyword evidence="7" id="KW-0325">Glycoprotein</keyword>
<dbReference type="GO" id="GO:0031505">
    <property type="term" value="P:fungal-type cell wall organization"/>
    <property type="evidence" value="ECO:0007669"/>
    <property type="project" value="TreeGrafter"/>
</dbReference>
<comment type="subcellular location">
    <subcellularLocation>
        <location evidence="2">Cell membrane</location>
        <topology evidence="2">Lipid-anchor</topology>
        <topology evidence="2">GPI-anchor</topology>
    </subcellularLocation>
    <subcellularLocation>
        <location evidence="1">Secreted</location>
        <location evidence="1">Cell wall</location>
    </subcellularLocation>
</comment>
<dbReference type="GO" id="GO:0005886">
    <property type="term" value="C:plasma membrane"/>
    <property type="evidence" value="ECO:0007669"/>
    <property type="project" value="UniProtKB-SubCell"/>
</dbReference>
<dbReference type="AlphaFoldDB" id="A0A9P7V8R5"/>
<feature type="region of interest" description="Disordered" evidence="8">
    <location>
        <begin position="364"/>
        <end position="406"/>
    </location>
</feature>
<evidence type="ECO:0000256" key="1">
    <source>
        <dbReference type="ARBA" id="ARBA00004191"/>
    </source>
</evidence>
<dbReference type="GO" id="GO:0009277">
    <property type="term" value="C:fungal-type cell wall"/>
    <property type="evidence" value="ECO:0007669"/>
    <property type="project" value="TreeGrafter"/>
</dbReference>
<name>A0A9P7V8R5_9ASCO</name>
<dbReference type="Gene3D" id="3.80.20.20">
    <property type="entry name" value="Receptor L-domain"/>
    <property type="match status" value="1"/>
</dbReference>
<dbReference type="RefSeq" id="XP_043048931.1">
    <property type="nucleotide sequence ID" value="XM_043191624.1"/>
</dbReference>
<evidence type="ECO:0000313" key="10">
    <source>
        <dbReference type="EMBL" id="KAG7193383.1"/>
    </source>
</evidence>
<keyword evidence="4" id="KW-0134">Cell wall</keyword>
<accession>A0A9P7V8R5</accession>
<dbReference type="PANTHER" id="PTHR31018:SF3">
    <property type="entry name" value="RECEPTOR PROTEIN-TYROSINE KINASE"/>
    <property type="match status" value="1"/>
</dbReference>
<feature type="chain" id="PRO_5040192090" evidence="9">
    <location>
        <begin position="20"/>
        <end position="427"/>
    </location>
</feature>
<feature type="signal peptide" evidence="9">
    <location>
        <begin position="1"/>
        <end position="19"/>
    </location>
</feature>
<evidence type="ECO:0000256" key="9">
    <source>
        <dbReference type="SAM" id="SignalP"/>
    </source>
</evidence>
<evidence type="ECO:0000256" key="2">
    <source>
        <dbReference type="ARBA" id="ARBA00004609"/>
    </source>
</evidence>